<dbReference type="AlphaFoldDB" id="A0AAD3SAB1"/>
<feature type="zinc finger region" description="FLZ-type" evidence="4">
    <location>
        <begin position="344"/>
        <end position="388"/>
    </location>
</feature>
<reference evidence="6" key="1">
    <citation type="submission" date="2023-05" db="EMBL/GenBank/DDBJ databases">
        <title>Nepenthes gracilis genome sequencing.</title>
        <authorList>
            <person name="Fukushima K."/>
        </authorList>
    </citation>
    <scope>NUCLEOTIDE SEQUENCE</scope>
    <source>
        <strain evidence="6">SING2019-196</strain>
    </source>
</reference>
<dbReference type="GO" id="GO:0008270">
    <property type="term" value="F:zinc ion binding"/>
    <property type="evidence" value="ECO:0007669"/>
    <property type="project" value="UniProtKB-KW"/>
</dbReference>
<accession>A0AAD3SAB1</accession>
<keyword evidence="3" id="KW-0863">Zinc-finger</keyword>
<organism evidence="6 7">
    <name type="scientific">Nepenthes gracilis</name>
    <name type="common">Slender pitcher plant</name>
    <dbReference type="NCBI Taxonomy" id="150966"/>
    <lineage>
        <taxon>Eukaryota</taxon>
        <taxon>Viridiplantae</taxon>
        <taxon>Streptophyta</taxon>
        <taxon>Embryophyta</taxon>
        <taxon>Tracheophyta</taxon>
        <taxon>Spermatophyta</taxon>
        <taxon>Magnoliopsida</taxon>
        <taxon>eudicotyledons</taxon>
        <taxon>Gunneridae</taxon>
        <taxon>Pentapetalae</taxon>
        <taxon>Caryophyllales</taxon>
        <taxon>Nepenthaceae</taxon>
        <taxon>Nepenthes</taxon>
    </lineage>
</organism>
<keyword evidence="7" id="KW-1185">Reference proteome</keyword>
<dbReference type="PANTHER" id="PTHR46868">
    <property type="entry name" value="FCS-LIKE ZINC FINGER 11"/>
    <property type="match status" value="1"/>
</dbReference>
<evidence type="ECO:0000313" key="7">
    <source>
        <dbReference type="Proteomes" id="UP001279734"/>
    </source>
</evidence>
<comment type="similarity">
    <text evidence="1">Belongs to the FLZ family.</text>
</comment>
<evidence type="ECO:0000256" key="4">
    <source>
        <dbReference type="PROSITE-ProRule" id="PRU01131"/>
    </source>
</evidence>
<sequence length="412" mass="46232">MLRKRARSIHKEQQMGLMKSDRRSESYLQYDFSGQKQKTNSFFNVPVVFAGLIPKFVSDCDSVTSPTSPLDFKLLSNLGNSFRYPKSFNEGHLKSWDCDKVGLSIVDSLEDVEGKFSGKVLGSSGSKNILFGPQIRTKTPISSSHFNLWGTPSPKSLPENCAIFHRNDTKSLNLQKRNSDVLFEIGEDPWELDRLGKIQSFSLDSKGLESRIFSLPEQKVNSCGSKSYCLENVSAEADSASKLDRRSDNLNDCRENKLSSIHVLIGSSSGFIGSLSASEIELSEDYTCVISHGPNRKTTHIFGDCILECHTDEEDSGNKKGSEEIAMPKLQSRLGSLASYPSDDFLSFCHFCKKKLEEGNDIYMYRGEKAFCSLDCRLEEISIDEGKHKLIRENSESRNREEIFDTGMFFAV</sequence>
<evidence type="ECO:0000313" key="6">
    <source>
        <dbReference type="EMBL" id="GMH06996.1"/>
    </source>
</evidence>
<evidence type="ECO:0000256" key="2">
    <source>
        <dbReference type="ARBA" id="ARBA00022723"/>
    </source>
</evidence>
<feature type="domain" description="FLZ-type" evidence="5">
    <location>
        <begin position="344"/>
        <end position="388"/>
    </location>
</feature>
<protein>
    <recommendedName>
        <fullName evidence="5">FLZ-type domain-containing protein</fullName>
    </recommendedName>
</protein>
<evidence type="ECO:0000256" key="1">
    <source>
        <dbReference type="ARBA" id="ARBA00009374"/>
    </source>
</evidence>
<evidence type="ECO:0000259" key="5">
    <source>
        <dbReference type="PROSITE" id="PS51795"/>
    </source>
</evidence>
<dbReference type="EMBL" id="BSYO01000007">
    <property type="protein sequence ID" value="GMH06996.1"/>
    <property type="molecule type" value="Genomic_DNA"/>
</dbReference>
<comment type="caution">
    <text evidence="6">The sequence shown here is derived from an EMBL/GenBank/DDBJ whole genome shotgun (WGS) entry which is preliminary data.</text>
</comment>
<gene>
    <name evidence="6" type="ORF">Nepgr_008836</name>
</gene>
<dbReference type="Pfam" id="PF04570">
    <property type="entry name" value="zf-FLZ"/>
    <property type="match status" value="1"/>
</dbReference>
<keyword evidence="3" id="KW-0862">Zinc</keyword>
<name>A0AAD3SAB1_NEPGR</name>
<evidence type="ECO:0000256" key="3">
    <source>
        <dbReference type="ARBA" id="ARBA00022771"/>
    </source>
</evidence>
<dbReference type="PROSITE" id="PS51795">
    <property type="entry name" value="ZF_FLZ"/>
    <property type="match status" value="1"/>
</dbReference>
<dbReference type="Proteomes" id="UP001279734">
    <property type="component" value="Unassembled WGS sequence"/>
</dbReference>
<dbReference type="InterPro" id="IPR044585">
    <property type="entry name" value="FLZ10/11"/>
</dbReference>
<dbReference type="InterPro" id="IPR007650">
    <property type="entry name" value="Zf-FLZ_dom"/>
</dbReference>
<dbReference type="PANTHER" id="PTHR46868:SF3">
    <property type="entry name" value="FCS-LIKE ZINC FINGER 11"/>
    <property type="match status" value="1"/>
</dbReference>
<keyword evidence="2" id="KW-0479">Metal-binding</keyword>
<proteinExistence type="inferred from homology"/>